<dbReference type="InterPro" id="IPR050389">
    <property type="entry name" value="LysR-type_TF"/>
</dbReference>
<dbReference type="RefSeq" id="WP_152157884.1">
    <property type="nucleotide sequence ID" value="NZ_WEHX01000014.1"/>
</dbReference>
<evidence type="ECO:0000256" key="2">
    <source>
        <dbReference type="ARBA" id="ARBA00023015"/>
    </source>
</evidence>
<keyword evidence="3" id="KW-0238">DNA-binding</keyword>
<dbReference type="PROSITE" id="PS50931">
    <property type="entry name" value="HTH_LYSR"/>
    <property type="match status" value="1"/>
</dbReference>
<dbReference type="Gene3D" id="1.10.10.10">
    <property type="entry name" value="Winged helix-like DNA-binding domain superfamily/Winged helix DNA-binding domain"/>
    <property type="match status" value="1"/>
</dbReference>
<evidence type="ECO:0000256" key="3">
    <source>
        <dbReference type="ARBA" id="ARBA00023125"/>
    </source>
</evidence>
<accession>A0A6I1EM20</accession>
<dbReference type="Proteomes" id="UP000430564">
    <property type="component" value="Unassembled WGS sequence"/>
</dbReference>
<dbReference type="SUPFAM" id="SSF53850">
    <property type="entry name" value="Periplasmic binding protein-like II"/>
    <property type="match status" value="1"/>
</dbReference>
<dbReference type="InterPro" id="IPR000847">
    <property type="entry name" value="LysR_HTH_N"/>
</dbReference>
<protein>
    <submittedName>
        <fullName evidence="6">LysR family transcriptional regulator</fullName>
    </submittedName>
</protein>
<dbReference type="AlphaFoldDB" id="A0A6I1EM20"/>
<dbReference type="OrthoDB" id="8924032at2"/>
<gene>
    <name evidence="6" type="ORF">GBM95_03910</name>
</gene>
<comment type="similarity">
    <text evidence="1">Belongs to the LysR transcriptional regulatory family.</text>
</comment>
<dbReference type="SUPFAM" id="SSF46785">
    <property type="entry name" value="Winged helix' DNA-binding domain"/>
    <property type="match status" value="1"/>
</dbReference>
<dbReference type="GO" id="GO:0003700">
    <property type="term" value="F:DNA-binding transcription factor activity"/>
    <property type="evidence" value="ECO:0007669"/>
    <property type="project" value="InterPro"/>
</dbReference>
<dbReference type="EMBL" id="WEHX01000014">
    <property type="protein sequence ID" value="KAB7661832.1"/>
    <property type="molecule type" value="Genomic_DNA"/>
</dbReference>
<name>A0A6I1EM20_9BURK</name>
<evidence type="ECO:0000313" key="7">
    <source>
        <dbReference type="Proteomes" id="UP000430564"/>
    </source>
</evidence>
<dbReference type="InterPro" id="IPR005119">
    <property type="entry name" value="LysR_subst-bd"/>
</dbReference>
<keyword evidence="2" id="KW-0805">Transcription regulation</keyword>
<dbReference type="Pfam" id="PF00126">
    <property type="entry name" value="HTH_1"/>
    <property type="match status" value="1"/>
</dbReference>
<organism evidence="6 7">
    <name type="scientific">Sutterella seckii</name>
    <dbReference type="NCBI Taxonomy" id="1944635"/>
    <lineage>
        <taxon>Bacteria</taxon>
        <taxon>Pseudomonadati</taxon>
        <taxon>Pseudomonadota</taxon>
        <taxon>Betaproteobacteria</taxon>
        <taxon>Burkholderiales</taxon>
        <taxon>Sutterellaceae</taxon>
        <taxon>Sutterella</taxon>
    </lineage>
</organism>
<dbReference type="PANTHER" id="PTHR30118">
    <property type="entry name" value="HTH-TYPE TRANSCRIPTIONAL REGULATOR LEUO-RELATED"/>
    <property type="match status" value="1"/>
</dbReference>
<evidence type="ECO:0000256" key="1">
    <source>
        <dbReference type="ARBA" id="ARBA00009437"/>
    </source>
</evidence>
<keyword evidence="4" id="KW-0804">Transcription</keyword>
<reference evidence="6 7" key="1">
    <citation type="submission" date="2019-10" db="EMBL/GenBank/DDBJ databases">
        <title>Genome diversity of Sutterella seckii.</title>
        <authorList>
            <person name="Chaplin A.V."/>
            <person name="Sokolova S.R."/>
            <person name="Mosin K.A."/>
            <person name="Ivanova E.L."/>
            <person name="Kochetkova T.O."/>
            <person name="Goltsov A.Y."/>
            <person name="Trofimov D.Y."/>
            <person name="Efimov B.A."/>
        </authorList>
    </citation>
    <scope>NUCLEOTIDE SEQUENCE [LARGE SCALE GENOMIC DNA]</scope>
    <source>
        <strain evidence="6 7">ASD393</strain>
    </source>
</reference>
<evidence type="ECO:0000256" key="4">
    <source>
        <dbReference type="ARBA" id="ARBA00023163"/>
    </source>
</evidence>
<sequence>MQQPITEELLRLLSVLYRTQSLSLSASRLDISLSTASRMLQGARELFDDKLFTRSSQLMHPTPRMDKLMPQIDRMLEDMAALVGKDALDPMKAERTIRIAALDCAYTMFVAPAIHEARRKSPRLHFSTTPIGIDTFDELSAGLVDLIIFGTDSEPVQGNIHVQRLFSAPYCLVVRESHPLVEIFKQKGRLDRTGIEPWQVISIATPFSRLVPRSVLPWFDDAEQPHGITIPYHAAAIFELFETDLIGEFAEPYARKILSLVPGLALLPFEGFTTYQWAPTLFWHPRTQQDPVMVWLRGLIGLEARRIRDKYHLEA</sequence>
<proteinExistence type="inferred from homology"/>
<evidence type="ECO:0000313" key="6">
    <source>
        <dbReference type="EMBL" id="KAB7661832.1"/>
    </source>
</evidence>
<dbReference type="InterPro" id="IPR036388">
    <property type="entry name" value="WH-like_DNA-bd_sf"/>
</dbReference>
<dbReference type="GO" id="GO:0003677">
    <property type="term" value="F:DNA binding"/>
    <property type="evidence" value="ECO:0007669"/>
    <property type="project" value="UniProtKB-KW"/>
</dbReference>
<evidence type="ECO:0000259" key="5">
    <source>
        <dbReference type="PROSITE" id="PS50931"/>
    </source>
</evidence>
<dbReference type="Gene3D" id="3.40.190.10">
    <property type="entry name" value="Periplasmic binding protein-like II"/>
    <property type="match status" value="2"/>
</dbReference>
<feature type="domain" description="HTH lysR-type" evidence="5">
    <location>
        <begin position="5"/>
        <end position="62"/>
    </location>
</feature>
<dbReference type="Pfam" id="PF03466">
    <property type="entry name" value="LysR_substrate"/>
    <property type="match status" value="1"/>
</dbReference>
<dbReference type="InterPro" id="IPR036390">
    <property type="entry name" value="WH_DNA-bd_sf"/>
</dbReference>
<comment type="caution">
    <text evidence="6">The sequence shown here is derived from an EMBL/GenBank/DDBJ whole genome shotgun (WGS) entry which is preliminary data.</text>
</comment>
<dbReference type="PANTHER" id="PTHR30118:SF15">
    <property type="entry name" value="TRANSCRIPTIONAL REGULATORY PROTEIN"/>
    <property type="match status" value="1"/>
</dbReference>